<dbReference type="EMBL" id="JAOQAV010000007">
    <property type="protein sequence ID" value="KAJ4192547.1"/>
    <property type="molecule type" value="Genomic_DNA"/>
</dbReference>
<evidence type="ECO:0000256" key="5">
    <source>
        <dbReference type="ARBA" id="ARBA00038359"/>
    </source>
</evidence>
<evidence type="ECO:0000256" key="2">
    <source>
        <dbReference type="ARBA" id="ARBA00022692"/>
    </source>
</evidence>
<dbReference type="AlphaFoldDB" id="A0A9W8V4W2"/>
<keyword evidence="10" id="KW-1185">Reference proteome</keyword>
<feature type="transmembrane region" description="Helical" evidence="7">
    <location>
        <begin position="27"/>
        <end position="47"/>
    </location>
</feature>
<feature type="region of interest" description="Disordered" evidence="6">
    <location>
        <begin position="313"/>
        <end position="342"/>
    </location>
</feature>
<keyword evidence="3 7" id="KW-1133">Transmembrane helix</keyword>
<proteinExistence type="inferred from homology"/>
<keyword evidence="4 7" id="KW-0472">Membrane</keyword>
<dbReference type="InterPro" id="IPR049326">
    <property type="entry name" value="Rhodopsin_dom_fungi"/>
</dbReference>
<keyword evidence="2 7" id="KW-0812">Transmembrane</keyword>
<evidence type="ECO:0000256" key="6">
    <source>
        <dbReference type="SAM" id="MobiDB-lite"/>
    </source>
</evidence>
<reference evidence="9" key="1">
    <citation type="submission" date="2022-09" db="EMBL/GenBank/DDBJ databases">
        <title>Fusarium specimens isolated from Avocado Roots.</title>
        <authorList>
            <person name="Stajich J."/>
            <person name="Roper C."/>
            <person name="Heimlech-Rivalta G."/>
        </authorList>
    </citation>
    <scope>NUCLEOTIDE SEQUENCE</scope>
    <source>
        <strain evidence="9">A02</strain>
    </source>
</reference>
<dbReference type="InterPro" id="IPR052337">
    <property type="entry name" value="SAT4-like"/>
</dbReference>
<protein>
    <recommendedName>
        <fullName evidence="8">Rhodopsin domain-containing protein</fullName>
    </recommendedName>
</protein>
<dbReference type="Proteomes" id="UP001152087">
    <property type="component" value="Unassembled WGS sequence"/>
</dbReference>
<evidence type="ECO:0000256" key="4">
    <source>
        <dbReference type="ARBA" id="ARBA00023136"/>
    </source>
</evidence>
<dbReference type="PANTHER" id="PTHR33048">
    <property type="entry name" value="PTH11-LIKE INTEGRAL MEMBRANE PROTEIN (AFU_ORTHOLOGUE AFUA_5G11245)"/>
    <property type="match status" value="1"/>
</dbReference>
<evidence type="ECO:0000256" key="3">
    <source>
        <dbReference type="ARBA" id="ARBA00022989"/>
    </source>
</evidence>
<evidence type="ECO:0000256" key="1">
    <source>
        <dbReference type="ARBA" id="ARBA00004141"/>
    </source>
</evidence>
<accession>A0A9W8V4W2</accession>
<feature type="transmembrane region" description="Helical" evidence="7">
    <location>
        <begin position="183"/>
        <end position="205"/>
    </location>
</feature>
<gene>
    <name evidence="9" type="ORF">NW755_003698</name>
</gene>
<feature type="transmembrane region" description="Helical" evidence="7">
    <location>
        <begin position="67"/>
        <end position="93"/>
    </location>
</feature>
<name>A0A9W8V4W2_9HYPO</name>
<dbReference type="PANTHER" id="PTHR33048:SF47">
    <property type="entry name" value="INTEGRAL MEMBRANE PROTEIN-RELATED"/>
    <property type="match status" value="1"/>
</dbReference>
<organism evidence="9 10">
    <name type="scientific">Fusarium falciforme</name>
    <dbReference type="NCBI Taxonomy" id="195108"/>
    <lineage>
        <taxon>Eukaryota</taxon>
        <taxon>Fungi</taxon>
        <taxon>Dikarya</taxon>
        <taxon>Ascomycota</taxon>
        <taxon>Pezizomycotina</taxon>
        <taxon>Sordariomycetes</taxon>
        <taxon>Hypocreomycetidae</taxon>
        <taxon>Hypocreales</taxon>
        <taxon>Nectriaceae</taxon>
        <taxon>Fusarium</taxon>
        <taxon>Fusarium solani species complex</taxon>
    </lineage>
</organism>
<evidence type="ECO:0000256" key="7">
    <source>
        <dbReference type="SAM" id="Phobius"/>
    </source>
</evidence>
<feature type="compositionally biased region" description="Polar residues" evidence="6">
    <location>
        <begin position="266"/>
        <end position="280"/>
    </location>
</feature>
<evidence type="ECO:0000259" key="8">
    <source>
        <dbReference type="Pfam" id="PF20684"/>
    </source>
</evidence>
<comment type="similarity">
    <text evidence="5">Belongs to the SAT4 family.</text>
</comment>
<feature type="domain" description="Rhodopsin" evidence="8">
    <location>
        <begin position="8"/>
        <end position="248"/>
    </location>
</feature>
<feature type="region of interest" description="Disordered" evidence="6">
    <location>
        <begin position="260"/>
        <end position="290"/>
    </location>
</feature>
<dbReference type="Pfam" id="PF20684">
    <property type="entry name" value="Fung_rhodopsin"/>
    <property type="match status" value="1"/>
</dbReference>
<evidence type="ECO:0000313" key="9">
    <source>
        <dbReference type="EMBL" id="KAJ4192547.1"/>
    </source>
</evidence>
<evidence type="ECO:0000313" key="10">
    <source>
        <dbReference type="Proteomes" id="UP001152087"/>
    </source>
</evidence>
<comment type="caution">
    <text evidence="9">The sequence shown here is derived from an EMBL/GenBank/DDBJ whole genome shotgun (WGS) entry which is preliminary data.</text>
</comment>
<feature type="transmembrane region" description="Helical" evidence="7">
    <location>
        <begin position="149"/>
        <end position="171"/>
    </location>
</feature>
<feature type="transmembrane region" description="Helical" evidence="7">
    <location>
        <begin position="105"/>
        <end position="128"/>
    </location>
</feature>
<comment type="subcellular location">
    <subcellularLocation>
        <location evidence="1">Membrane</location>
        <topology evidence="1">Multi-pass membrane protein</topology>
    </subcellularLocation>
</comment>
<dbReference type="GO" id="GO:0016020">
    <property type="term" value="C:membrane"/>
    <property type="evidence" value="ECO:0007669"/>
    <property type="project" value="UniProtKB-SubCell"/>
</dbReference>
<sequence length="365" mass="40584">MAMLIVPLKIWCRKKTGGLARLGLDDALSVVTLVFANVFFYITMIGLRPYLGRHVGTDVSMEQVVDFLRYLFAASLTYVFAIAFIKLTILALYWKLFSITARVPIAILFSSVVIWMVVLVFVATFSCNPVEKQWNILIEHGKCMEQKPVYLGGSLPNVIIDFVLVGMPLPSVFRLNIPLGRRLILAGMFTLGFFICIVSIIRLTIVMSIRTDDRNVTYNLRDFMLWSTVEINIGLVCACLPSMRPLLQVIGLSRLFSTGRGRSEPSGPTVNSSSYPQSRTEGSRPRKKGGIFSTLAGLSKIDSDEDEFQMIDDISGRQGKNKVEIGASRTSNETDSESRATAAISVQKDWSVLVVGENSKQRNES</sequence>